<dbReference type="AlphaFoldDB" id="A0A1X2E8X6"/>
<dbReference type="GO" id="GO:0006281">
    <property type="term" value="P:DNA repair"/>
    <property type="evidence" value="ECO:0007669"/>
    <property type="project" value="TreeGrafter"/>
</dbReference>
<dbReference type="SFLD" id="SFLDG01129">
    <property type="entry name" value="C1.5:_HAD__Beta-PGM__Phosphata"/>
    <property type="match status" value="1"/>
</dbReference>
<dbReference type="Gene3D" id="3.40.50.1000">
    <property type="entry name" value="HAD superfamily/HAD-like"/>
    <property type="match status" value="1"/>
</dbReference>
<dbReference type="GO" id="GO:0008967">
    <property type="term" value="F:phosphoglycolate phosphatase activity"/>
    <property type="evidence" value="ECO:0007669"/>
    <property type="project" value="TreeGrafter"/>
</dbReference>
<dbReference type="EMBL" id="LQPW01000131">
    <property type="protein sequence ID" value="ORW96807.1"/>
    <property type="molecule type" value="Genomic_DNA"/>
</dbReference>
<dbReference type="OrthoDB" id="9810501at2"/>
<evidence type="ECO:0000313" key="2">
    <source>
        <dbReference type="Proteomes" id="UP000193317"/>
    </source>
</evidence>
<protein>
    <recommendedName>
        <fullName evidence="3">Phosphoglycolate phosphatase</fullName>
    </recommendedName>
</protein>
<dbReference type="PRINTS" id="PR00413">
    <property type="entry name" value="HADHALOGNASE"/>
</dbReference>
<reference evidence="1 2" key="1">
    <citation type="submission" date="2016-01" db="EMBL/GenBank/DDBJ databases">
        <title>The new phylogeny of the genus Mycobacterium.</title>
        <authorList>
            <person name="Tarcisio F."/>
            <person name="Conor M."/>
            <person name="Antonella G."/>
            <person name="Elisabetta G."/>
            <person name="Giulia F.S."/>
            <person name="Sara T."/>
            <person name="Anna F."/>
            <person name="Clotilde B."/>
            <person name="Roberto B."/>
            <person name="Veronica D.S."/>
            <person name="Fabio R."/>
            <person name="Monica P."/>
            <person name="Olivier J."/>
            <person name="Enrico T."/>
            <person name="Nicola S."/>
        </authorList>
    </citation>
    <scope>NUCLEOTIDE SEQUENCE [LARGE SCALE GENOMIC DNA]</scope>
    <source>
        <strain evidence="1 2">DSM 44166</strain>
    </source>
</reference>
<dbReference type="InterPro" id="IPR036412">
    <property type="entry name" value="HAD-like_sf"/>
</dbReference>
<dbReference type="NCBIfam" id="TIGR01549">
    <property type="entry name" value="HAD-SF-IA-v1"/>
    <property type="match status" value="1"/>
</dbReference>
<dbReference type="Pfam" id="PF13419">
    <property type="entry name" value="HAD_2"/>
    <property type="match status" value="1"/>
</dbReference>
<dbReference type="InterPro" id="IPR041492">
    <property type="entry name" value="HAD_2"/>
</dbReference>
<dbReference type="SUPFAM" id="SSF56784">
    <property type="entry name" value="HAD-like"/>
    <property type="match status" value="1"/>
</dbReference>
<dbReference type="InterPro" id="IPR006439">
    <property type="entry name" value="HAD-SF_hydro_IA"/>
</dbReference>
<sequence length="234" mass="24761">MPQSPSRPGAILFDLDGTVVDSAPAMTRALNEMTRRRGAPAVDVASVRNWVSLGGEAMLRGALGDTADPLGDLDEFRDILRGQTADPADLYPGVPEMLAALKNTGYRIGVCTNKREDIAVPYVAGLGIASYLDVVVGGAPGRRLKPDPELCHLTLQRLDVSAHDAIFVGDSEIDAETALAVGLPFVLVTFGYPHGDLGAIAADARLDDFEGLCELVAAMFADRISARLSSSREI</sequence>
<evidence type="ECO:0000313" key="1">
    <source>
        <dbReference type="EMBL" id="ORW96807.1"/>
    </source>
</evidence>
<dbReference type="Gene3D" id="1.10.150.240">
    <property type="entry name" value="Putative phosphatase, domain 2"/>
    <property type="match status" value="1"/>
</dbReference>
<organism evidence="1 2">
    <name type="scientific">Mycobacterium szulgai</name>
    <dbReference type="NCBI Taxonomy" id="1787"/>
    <lineage>
        <taxon>Bacteria</taxon>
        <taxon>Bacillati</taxon>
        <taxon>Actinomycetota</taxon>
        <taxon>Actinomycetes</taxon>
        <taxon>Mycobacteriales</taxon>
        <taxon>Mycobacteriaceae</taxon>
        <taxon>Mycobacterium</taxon>
    </lineage>
</organism>
<dbReference type="PANTHER" id="PTHR43434">
    <property type="entry name" value="PHOSPHOGLYCOLATE PHOSPHATASE"/>
    <property type="match status" value="1"/>
</dbReference>
<dbReference type="NCBIfam" id="TIGR01509">
    <property type="entry name" value="HAD-SF-IA-v3"/>
    <property type="match status" value="1"/>
</dbReference>
<dbReference type="SFLD" id="SFLDS00003">
    <property type="entry name" value="Haloacid_Dehalogenase"/>
    <property type="match status" value="1"/>
</dbReference>
<dbReference type="Proteomes" id="UP000193317">
    <property type="component" value="Unassembled WGS sequence"/>
</dbReference>
<accession>A0A1X2E8X6</accession>
<dbReference type="InterPro" id="IPR023198">
    <property type="entry name" value="PGP-like_dom2"/>
</dbReference>
<dbReference type="InterPro" id="IPR050155">
    <property type="entry name" value="HAD-like_hydrolase_sf"/>
</dbReference>
<gene>
    <name evidence="1" type="ORF">AWC27_04970</name>
</gene>
<proteinExistence type="predicted"/>
<comment type="caution">
    <text evidence="1">The sequence shown here is derived from an EMBL/GenBank/DDBJ whole genome shotgun (WGS) entry which is preliminary data.</text>
</comment>
<dbReference type="InterPro" id="IPR023214">
    <property type="entry name" value="HAD_sf"/>
</dbReference>
<dbReference type="PANTHER" id="PTHR43434:SF1">
    <property type="entry name" value="PHOSPHOGLYCOLATE PHOSPHATASE"/>
    <property type="match status" value="1"/>
</dbReference>
<dbReference type="GO" id="GO:0005829">
    <property type="term" value="C:cytosol"/>
    <property type="evidence" value="ECO:0007669"/>
    <property type="project" value="TreeGrafter"/>
</dbReference>
<keyword evidence="2" id="KW-1185">Reference proteome</keyword>
<dbReference type="RefSeq" id="WP_085671738.1">
    <property type="nucleotide sequence ID" value="NZ_JACKRU010000117.1"/>
</dbReference>
<evidence type="ECO:0008006" key="3">
    <source>
        <dbReference type="Google" id="ProtNLM"/>
    </source>
</evidence>
<name>A0A1X2E8X6_MYCSZ</name>